<dbReference type="PANTHER" id="PTHR46638">
    <property type="entry name" value="CORRINOID ADENOSYLTRANSFERASE"/>
    <property type="match status" value="1"/>
</dbReference>
<feature type="region of interest" description="Disordered" evidence="9">
    <location>
        <begin position="1"/>
        <end position="44"/>
    </location>
</feature>
<keyword evidence="8" id="KW-0169">Cobalamin biosynthesis</keyword>
<evidence type="ECO:0000256" key="7">
    <source>
        <dbReference type="ARBA" id="ARBA00048692"/>
    </source>
</evidence>
<evidence type="ECO:0000256" key="9">
    <source>
        <dbReference type="SAM" id="MobiDB-lite"/>
    </source>
</evidence>
<organism evidence="11 12">
    <name type="scientific">Jannaschia pagri</name>
    <dbReference type="NCBI Taxonomy" id="2829797"/>
    <lineage>
        <taxon>Bacteria</taxon>
        <taxon>Pseudomonadati</taxon>
        <taxon>Pseudomonadota</taxon>
        <taxon>Alphaproteobacteria</taxon>
        <taxon>Rhodobacterales</taxon>
        <taxon>Roseobacteraceae</taxon>
        <taxon>Jannaschia</taxon>
    </lineage>
</organism>
<evidence type="ECO:0000256" key="1">
    <source>
        <dbReference type="ARBA" id="ARBA00005121"/>
    </source>
</evidence>
<dbReference type="SUPFAM" id="SSF52540">
    <property type="entry name" value="P-loop containing nucleoside triphosphate hydrolases"/>
    <property type="match status" value="1"/>
</dbReference>
<dbReference type="NCBIfam" id="NF004637">
    <property type="entry name" value="PRK05986.1"/>
    <property type="match status" value="1"/>
</dbReference>
<gene>
    <name evidence="11" type="ORF">JANAI62_07000</name>
</gene>
<comment type="catalytic activity">
    <reaction evidence="6 8">
        <text>2 cob(II)yrinate a,c diamide + reduced [electron-transfer flavoprotein] + 2 ATP = 2 adenosylcob(III)yrinate a,c-diamide + 2 triphosphate + oxidized [electron-transfer flavoprotein] + 3 H(+)</text>
        <dbReference type="Rhea" id="RHEA:11528"/>
        <dbReference type="Rhea" id="RHEA-COMP:10685"/>
        <dbReference type="Rhea" id="RHEA-COMP:10686"/>
        <dbReference type="ChEBI" id="CHEBI:15378"/>
        <dbReference type="ChEBI" id="CHEBI:18036"/>
        <dbReference type="ChEBI" id="CHEBI:30616"/>
        <dbReference type="ChEBI" id="CHEBI:57692"/>
        <dbReference type="ChEBI" id="CHEBI:58307"/>
        <dbReference type="ChEBI" id="CHEBI:58503"/>
        <dbReference type="ChEBI" id="CHEBI:58537"/>
        <dbReference type="EC" id="2.5.1.17"/>
    </reaction>
</comment>
<comment type="pathway">
    <text evidence="1 8">Cofactor biosynthesis; adenosylcobalamin biosynthesis; adenosylcobalamin from cob(II)yrinate a,c-diamide: step 2/7.</text>
</comment>
<dbReference type="Pfam" id="PF02572">
    <property type="entry name" value="CobA_CobO_BtuR"/>
    <property type="match status" value="1"/>
</dbReference>
<dbReference type="Pfam" id="PF12557">
    <property type="entry name" value="Co_AT_N"/>
    <property type="match status" value="1"/>
</dbReference>
<evidence type="ECO:0000256" key="5">
    <source>
        <dbReference type="ARBA" id="ARBA00024929"/>
    </source>
</evidence>
<proteinExistence type="inferred from homology"/>
<accession>A0ABQ4NIZ4</accession>
<evidence type="ECO:0000259" key="10">
    <source>
        <dbReference type="Pfam" id="PF12557"/>
    </source>
</evidence>
<keyword evidence="12" id="KW-1185">Reference proteome</keyword>
<evidence type="ECO:0000256" key="6">
    <source>
        <dbReference type="ARBA" id="ARBA00048555"/>
    </source>
</evidence>
<dbReference type="PANTHER" id="PTHR46638:SF1">
    <property type="entry name" value="CORRINOID ADENOSYLTRANSFERASE"/>
    <property type="match status" value="1"/>
</dbReference>
<evidence type="ECO:0000313" key="11">
    <source>
        <dbReference type="EMBL" id="GIT94077.1"/>
    </source>
</evidence>
<name>A0ABQ4NIZ4_9RHOB</name>
<keyword evidence="8" id="KW-0067">ATP-binding</keyword>
<dbReference type="InterPro" id="IPR003724">
    <property type="entry name" value="CblAdoTrfase_CobA"/>
</dbReference>
<dbReference type="EC" id="2.5.1.17" evidence="3 8"/>
<dbReference type="Gene3D" id="3.40.50.300">
    <property type="entry name" value="P-loop containing nucleotide triphosphate hydrolases"/>
    <property type="match status" value="1"/>
</dbReference>
<keyword evidence="8" id="KW-0547">Nucleotide-binding</keyword>
<evidence type="ECO:0000313" key="12">
    <source>
        <dbReference type="Proteomes" id="UP000786693"/>
    </source>
</evidence>
<protein>
    <recommendedName>
        <fullName evidence="3 8">Corrinoid adenosyltransferase</fullName>
        <ecNumber evidence="3 8">2.5.1.17</ecNumber>
    </recommendedName>
    <alternativeName>
        <fullName evidence="8">Cob(II)alamin adenosyltransferase</fullName>
    </alternativeName>
    <alternativeName>
        <fullName evidence="8">Cob(II)yrinic acid a,c-diamide adenosyltransferase</fullName>
    </alternativeName>
</protein>
<evidence type="ECO:0000256" key="4">
    <source>
        <dbReference type="ARBA" id="ARBA00023244"/>
    </source>
</evidence>
<keyword evidence="8" id="KW-0963">Cytoplasm</keyword>
<feature type="compositionally biased region" description="Basic residues" evidence="9">
    <location>
        <begin position="31"/>
        <end position="41"/>
    </location>
</feature>
<feature type="domain" description="Cob(I)alamin adenosyltransferase N-terminal" evidence="10">
    <location>
        <begin position="21"/>
        <end position="46"/>
    </location>
</feature>
<reference evidence="11 12" key="1">
    <citation type="submission" date="2021-05" db="EMBL/GenBank/DDBJ databases">
        <title>Bacteria Genome sequencing.</title>
        <authorList>
            <person name="Takabe Y."/>
            <person name="Nakajima Y."/>
            <person name="Suzuki S."/>
            <person name="Shiozaki T."/>
        </authorList>
    </citation>
    <scope>NUCLEOTIDE SEQUENCE [LARGE SCALE GENOMIC DNA]</scope>
    <source>
        <strain evidence="11 12">AI_62</strain>
    </source>
</reference>
<comment type="catalytic activity">
    <reaction evidence="7 8">
        <text>2 cob(II)alamin + reduced [electron-transfer flavoprotein] + 2 ATP = 2 adenosylcob(III)alamin + 2 triphosphate + oxidized [electron-transfer flavoprotein] + 3 H(+)</text>
        <dbReference type="Rhea" id="RHEA:28671"/>
        <dbReference type="Rhea" id="RHEA-COMP:10685"/>
        <dbReference type="Rhea" id="RHEA-COMP:10686"/>
        <dbReference type="ChEBI" id="CHEBI:15378"/>
        <dbReference type="ChEBI" id="CHEBI:16304"/>
        <dbReference type="ChEBI" id="CHEBI:18036"/>
        <dbReference type="ChEBI" id="CHEBI:18408"/>
        <dbReference type="ChEBI" id="CHEBI:30616"/>
        <dbReference type="ChEBI" id="CHEBI:57692"/>
        <dbReference type="ChEBI" id="CHEBI:58307"/>
        <dbReference type="EC" id="2.5.1.17"/>
    </reaction>
</comment>
<comment type="function">
    <text evidence="5 8">Required for both de novo synthesis of the corrin ring for the assimilation of exogenous corrinoids. Participates in the adenosylation of a variety of incomplete and complete corrinoids.</text>
</comment>
<evidence type="ECO:0000256" key="8">
    <source>
        <dbReference type="PIRNR" id="PIRNR015617"/>
    </source>
</evidence>
<dbReference type="EMBL" id="BPFH01000001">
    <property type="protein sequence ID" value="GIT94077.1"/>
    <property type="molecule type" value="Genomic_DNA"/>
</dbReference>
<comment type="caution">
    <text evidence="11">The sequence shown here is derived from an EMBL/GenBank/DDBJ whole genome shotgun (WGS) entry which is preliminary data.</text>
</comment>
<dbReference type="InterPro" id="IPR027417">
    <property type="entry name" value="P-loop_NTPase"/>
</dbReference>
<comment type="similarity">
    <text evidence="2 8">Belongs to the Cob(I)alamin adenosyltransferase family.</text>
</comment>
<dbReference type="CDD" id="cd00561">
    <property type="entry name" value="CobA_ACA"/>
    <property type="match status" value="1"/>
</dbReference>
<dbReference type="PIRSF" id="PIRSF015617">
    <property type="entry name" value="Adensltrnsf_CobA"/>
    <property type="match status" value="1"/>
</dbReference>
<evidence type="ECO:0000256" key="2">
    <source>
        <dbReference type="ARBA" id="ARBA00007487"/>
    </source>
</evidence>
<dbReference type="InterPro" id="IPR025826">
    <property type="entry name" value="Co_AT_N_dom"/>
</dbReference>
<sequence length="225" mass="24866">MGIGQSGTTPRDHTSSQMTDAPTPPDETARHNAKMAKKKAARDKIMATKTDEKGLVIVHTGKGKGKSSSAFGMIFRCIAHRMPCAVVQFIKGGMGTGERDLITTHFADLCEFHTMGEGFTWETQDKSRDIEMAQAAWAKAKELILDERNRMVLLDEINIALRYDYVDVAEVVAFLRDQKPAMTHVVCTGRNAKEPLVELADLVTEMDLVKHPFRSGVKAQAGVEF</sequence>
<dbReference type="Proteomes" id="UP000786693">
    <property type="component" value="Unassembled WGS sequence"/>
</dbReference>
<keyword evidence="8" id="KW-0808">Transferase</keyword>
<evidence type="ECO:0000256" key="3">
    <source>
        <dbReference type="ARBA" id="ARBA00012454"/>
    </source>
</evidence>
<comment type="subcellular location">
    <subcellularLocation>
        <location evidence="8">Cytoplasm</location>
    </subcellularLocation>
</comment>
<dbReference type="NCBIfam" id="TIGR00708">
    <property type="entry name" value="cobA"/>
    <property type="match status" value="1"/>
</dbReference>
<keyword evidence="4 8" id="KW-0627">Porphyrin biosynthesis</keyword>